<evidence type="ECO:0008006" key="4">
    <source>
        <dbReference type="Google" id="ProtNLM"/>
    </source>
</evidence>
<organism evidence="2 3">
    <name type="scientific">Brevibacterium luteolum</name>
    <dbReference type="NCBI Taxonomy" id="199591"/>
    <lineage>
        <taxon>Bacteria</taxon>
        <taxon>Bacillati</taxon>
        <taxon>Actinomycetota</taxon>
        <taxon>Actinomycetes</taxon>
        <taxon>Micrococcales</taxon>
        <taxon>Brevibacteriaceae</taxon>
        <taxon>Brevibacterium</taxon>
    </lineage>
</organism>
<dbReference type="Pfam" id="PF08843">
    <property type="entry name" value="AbiEii"/>
    <property type="match status" value="1"/>
</dbReference>
<evidence type="ECO:0000313" key="2">
    <source>
        <dbReference type="EMBL" id="PMB97847.1"/>
    </source>
</evidence>
<protein>
    <recommendedName>
        <fullName evidence="4">Nucleotidyl transferase AbiEii/AbiGii toxin family protein</fullName>
    </recommendedName>
</protein>
<dbReference type="InterPro" id="IPR014942">
    <property type="entry name" value="AbiEii"/>
</dbReference>
<name>A0A2N6PGN8_9MICO</name>
<dbReference type="EMBL" id="PNFZ01000004">
    <property type="protein sequence ID" value="PMB97847.1"/>
    <property type="molecule type" value="Genomic_DNA"/>
</dbReference>
<proteinExistence type="predicted"/>
<reference evidence="2 3" key="1">
    <citation type="submission" date="2017-09" db="EMBL/GenBank/DDBJ databases">
        <title>Bacterial strain isolated from the female urinary microbiota.</title>
        <authorList>
            <person name="Thomas-White K."/>
            <person name="Kumar N."/>
            <person name="Forster S."/>
            <person name="Putonti C."/>
            <person name="Lawley T."/>
            <person name="Wolfe A.J."/>
        </authorList>
    </citation>
    <scope>NUCLEOTIDE SEQUENCE [LARGE SCALE GENOMIC DNA]</scope>
    <source>
        <strain evidence="2 3">UMB0680</strain>
    </source>
</reference>
<dbReference type="Proteomes" id="UP000235703">
    <property type="component" value="Unassembled WGS sequence"/>
</dbReference>
<dbReference type="AlphaFoldDB" id="A0A2N6PGN8"/>
<sequence length="321" mass="34862">MSDDHIRSPLSQSLSSLKPKAKQPASTRVLNTWIAQAEGKMGAEAGGGRLGWLVASSIAIAAVQRAVDASGQRLFLLKGGTLLQHRLSAAARATRDVDGIVRGDMDEFLTSLGSALKHPWGPVTMRREEVEVIETPTKLIKPRRFDLVLEIRGVTWRRVRFEISPDEAGIGAESESVAPPSLAGFGLPDPDALVGIALRYQVAQKLHAVSDPHEPPGYLNDRARDVVDLLLIRDLIADTRYPALADVRDASLAVFFAREAEARELSLPTRQWPPTVIALPHWTGDYARAAESGGLSLSLDEAVAEVNAWITEIDRSHRPGS</sequence>
<accession>A0A2N6PGN8</accession>
<comment type="caution">
    <text evidence="2">The sequence shown here is derived from an EMBL/GenBank/DDBJ whole genome shotgun (WGS) entry which is preliminary data.</text>
</comment>
<gene>
    <name evidence="2" type="ORF">CJ198_08430</name>
</gene>
<evidence type="ECO:0000313" key="3">
    <source>
        <dbReference type="Proteomes" id="UP000235703"/>
    </source>
</evidence>
<feature type="compositionally biased region" description="Low complexity" evidence="1">
    <location>
        <begin position="8"/>
        <end position="23"/>
    </location>
</feature>
<dbReference type="RefSeq" id="WP_102162195.1">
    <property type="nucleotide sequence ID" value="NZ_PNFZ01000004.1"/>
</dbReference>
<dbReference type="OrthoDB" id="3199565at2"/>
<keyword evidence="3" id="KW-1185">Reference proteome</keyword>
<evidence type="ECO:0000256" key="1">
    <source>
        <dbReference type="SAM" id="MobiDB-lite"/>
    </source>
</evidence>
<feature type="region of interest" description="Disordered" evidence="1">
    <location>
        <begin position="1"/>
        <end position="23"/>
    </location>
</feature>